<evidence type="ECO:0000259" key="1">
    <source>
        <dbReference type="Pfam" id="PF00646"/>
    </source>
</evidence>
<accession>A0A3R7N969</accession>
<dbReference type="OrthoDB" id="242419at2759"/>
<dbReference type="RefSeq" id="XP_029227343.1">
    <property type="nucleotide sequence ID" value="XM_029372549.1"/>
</dbReference>
<keyword evidence="3" id="KW-1185">Reference proteome</keyword>
<evidence type="ECO:0000313" key="2">
    <source>
        <dbReference type="EMBL" id="RNF14998.1"/>
    </source>
</evidence>
<dbReference type="GeneID" id="40319267"/>
<dbReference type="Proteomes" id="UP000284403">
    <property type="component" value="Unassembled WGS sequence"/>
</dbReference>
<organism evidence="2 3">
    <name type="scientific">Trypanosoma conorhini</name>
    <dbReference type="NCBI Taxonomy" id="83891"/>
    <lineage>
        <taxon>Eukaryota</taxon>
        <taxon>Discoba</taxon>
        <taxon>Euglenozoa</taxon>
        <taxon>Kinetoplastea</taxon>
        <taxon>Metakinetoplastina</taxon>
        <taxon>Trypanosomatida</taxon>
        <taxon>Trypanosomatidae</taxon>
        <taxon>Trypanosoma</taxon>
    </lineage>
</organism>
<dbReference type="Pfam" id="PF00646">
    <property type="entry name" value="F-box"/>
    <property type="match status" value="1"/>
</dbReference>
<dbReference type="CDD" id="cd09917">
    <property type="entry name" value="F-box_SF"/>
    <property type="match status" value="1"/>
</dbReference>
<feature type="domain" description="F-box" evidence="1">
    <location>
        <begin position="296"/>
        <end position="326"/>
    </location>
</feature>
<dbReference type="InterPro" id="IPR036047">
    <property type="entry name" value="F-box-like_dom_sf"/>
</dbReference>
<evidence type="ECO:0000313" key="3">
    <source>
        <dbReference type="Proteomes" id="UP000284403"/>
    </source>
</evidence>
<proteinExistence type="predicted"/>
<protein>
    <recommendedName>
        <fullName evidence="1">F-box domain-containing protein</fullName>
    </recommendedName>
</protein>
<dbReference type="AlphaFoldDB" id="A0A3R7N969"/>
<dbReference type="InterPro" id="IPR001810">
    <property type="entry name" value="F-box_dom"/>
</dbReference>
<name>A0A3R7N969_9TRYP</name>
<dbReference type="EMBL" id="MKKU01000342">
    <property type="protein sequence ID" value="RNF14998.1"/>
    <property type="molecule type" value="Genomic_DNA"/>
</dbReference>
<comment type="caution">
    <text evidence="2">The sequence shown here is derived from an EMBL/GenBank/DDBJ whole genome shotgun (WGS) entry which is preliminary data.</text>
</comment>
<dbReference type="SUPFAM" id="SSF81383">
    <property type="entry name" value="F-box domain"/>
    <property type="match status" value="1"/>
</dbReference>
<reference evidence="2 3" key="1">
    <citation type="journal article" date="2018" name="BMC Genomics">
        <title>Genomic comparison of Trypanosoma conorhini and Trypanosoma rangeli to Trypanosoma cruzi strains of high and low virulence.</title>
        <authorList>
            <person name="Bradwell K.R."/>
            <person name="Koparde V.N."/>
            <person name="Matveyev A.V."/>
            <person name="Serrano M.G."/>
            <person name="Alves J.M."/>
            <person name="Parikh H."/>
            <person name="Huang B."/>
            <person name="Lee V."/>
            <person name="Espinosa-Alvarez O."/>
            <person name="Ortiz P.A."/>
            <person name="Costa-Martins A.G."/>
            <person name="Teixeira M.M."/>
            <person name="Buck G.A."/>
        </authorList>
    </citation>
    <scope>NUCLEOTIDE SEQUENCE [LARGE SCALE GENOMIC DNA]</scope>
    <source>
        <strain evidence="2 3">025E</strain>
    </source>
</reference>
<gene>
    <name evidence="2" type="ORF">Tco025E_05656</name>
</gene>
<sequence length="512" mass="56630">MPHFFGHSSVSFLERFQLLQRCGHGEGARRGRLPTDALSLMDVLLHINSIFTIFSRLKHALDTAQTSGASQGLGAGDDLGHAARHLQEDMSDFDRGLAEEVLGPLLLSCLSFYVHQSIGMVTIRRALCALLETTPYLREVGEEAAVEPTLSSNIALLLLNLSRALLRCQAGKELLPRTLRPAEGEERRAPTVLPLLPWLLSSAEHATQKPTWYWWESQNPRTLCGLIGGAVVYRSPSCEAAAEEDAFSVSYAARAVAGKRGREAHDGTTAAALGKHEETTSALPSQVRGAELFAGILSLPYVVQGMILEYLSPRALSAAVCVCKAWWMLIERWSPVLRFYLLSSRAVTRVFLQFFEDDWGKAWVRVDALTTFRRLALQQMRLRLVQNRLQQRRASAASLGNFVVRLYGDRGTARLQWRMLEGLWNAIEVEMKLLPFLALREARLPSLLRDGAAFLCCSTLSRGAARVQVAQVMASLRGPDRPCLSLLEELLGRWSLLLGVAHAPSGAAPERL</sequence>